<accession>A0A0K2UZ59</accession>
<evidence type="ECO:0000313" key="1">
    <source>
        <dbReference type="EMBL" id="CDW43559.1"/>
    </source>
</evidence>
<reference evidence="1" key="1">
    <citation type="submission" date="2014-05" db="EMBL/GenBank/DDBJ databases">
        <authorList>
            <person name="Chronopoulou M."/>
        </authorList>
    </citation>
    <scope>NUCLEOTIDE SEQUENCE</scope>
    <source>
        <tissue evidence="1">Whole organism</tissue>
    </source>
</reference>
<organism evidence="1">
    <name type="scientific">Lepeophtheirus salmonis</name>
    <name type="common">Salmon louse</name>
    <name type="synonym">Caligus salmonis</name>
    <dbReference type="NCBI Taxonomy" id="72036"/>
    <lineage>
        <taxon>Eukaryota</taxon>
        <taxon>Metazoa</taxon>
        <taxon>Ecdysozoa</taxon>
        <taxon>Arthropoda</taxon>
        <taxon>Crustacea</taxon>
        <taxon>Multicrustacea</taxon>
        <taxon>Hexanauplia</taxon>
        <taxon>Copepoda</taxon>
        <taxon>Siphonostomatoida</taxon>
        <taxon>Caligidae</taxon>
        <taxon>Lepeophtheirus</taxon>
    </lineage>
</organism>
<protein>
    <submittedName>
        <fullName evidence="1">Uncharacterized protein</fullName>
    </submittedName>
</protein>
<feature type="non-terminal residue" evidence="1">
    <location>
        <position position="37"/>
    </location>
</feature>
<sequence>MDNFSIIFILFYPVNNGAPLYSYGCRRWPYSSPFCRP</sequence>
<name>A0A0K2UZ59_LEPSM</name>
<dbReference type="AlphaFoldDB" id="A0A0K2UZ59"/>
<proteinExistence type="predicted"/>
<dbReference type="EMBL" id="HACA01026198">
    <property type="protein sequence ID" value="CDW43559.1"/>
    <property type="molecule type" value="Transcribed_RNA"/>
</dbReference>